<dbReference type="OrthoDB" id="342889at2157"/>
<dbReference type="RefSeq" id="WP_144260719.1">
    <property type="nucleotide sequence ID" value="NZ_QMDX01000001.1"/>
</dbReference>
<dbReference type="InParanoid" id="A0A554NFP6"/>
<evidence type="ECO:0000313" key="1">
    <source>
        <dbReference type="EMBL" id="TSD16216.1"/>
    </source>
</evidence>
<comment type="caution">
    <text evidence="1">The sequence shown here is derived from an EMBL/GenBank/DDBJ whole genome shotgun (WGS) entry which is preliminary data.</text>
</comment>
<dbReference type="Proteomes" id="UP000319894">
    <property type="component" value="Unassembled WGS sequence"/>
</dbReference>
<evidence type="ECO:0000313" key="2">
    <source>
        <dbReference type="Proteomes" id="UP000319894"/>
    </source>
</evidence>
<accession>A0A554NFP6</accession>
<reference evidence="1 2" key="1">
    <citation type="submission" date="2018-06" db="EMBL/GenBank/DDBJ databases">
        <title>Natronomonas sp. F16-60 a new haloarchaeon isolated from a solar saltern of Isla Cristina, Huelva, Spain.</title>
        <authorList>
            <person name="Duran-Viseras A."/>
            <person name="Sanchez-Porro C."/>
            <person name="Ventosa A."/>
        </authorList>
    </citation>
    <scope>NUCLEOTIDE SEQUENCE [LARGE SCALE GENOMIC DNA]</scope>
    <source>
        <strain evidence="1 2">F16-60</strain>
    </source>
</reference>
<protein>
    <submittedName>
        <fullName evidence="1">Uncharacterized protein</fullName>
    </submittedName>
</protein>
<sequence>MSEQVPVEPPVYVETYGGHVSLTWTAAGVGQFLDTVRAAGTVPADTTPVVDATNAAGQRRMRLDEIDTSGGATTYVRVEPPASWTVAWERRTEPVVSLAGNPTVETCRAFHVGTTACSAWPTDAVSALTRLLDD</sequence>
<proteinExistence type="predicted"/>
<keyword evidence="2" id="KW-1185">Reference proteome</keyword>
<name>A0A554NFP6_9EURY</name>
<dbReference type="EMBL" id="QMDX01000001">
    <property type="protein sequence ID" value="TSD16216.1"/>
    <property type="molecule type" value="Genomic_DNA"/>
</dbReference>
<organism evidence="1 2">
    <name type="scientific">Haloglomus irregulare</name>
    <dbReference type="NCBI Taxonomy" id="2234134"/>
    <lineage>
        <taxon>Archaea</taxon>
        <taxon>Methanobacteriati</taxon>
        <taxon>Methanobacteriota</taxon>
        <taxon>Stenosarchaea group</taxon>
        <taxon>Halobacteria</taxon>
        <taxon>Halobacteriales</taxon>
        <taxon>Natronomonadaceae</taxon>
        <taxon>Haloglomus</taxon>
    </lineage>
</organism>
<dbReference type="AlphaFoldDB" id="A0A554NFP6"/>
<gene>
    <name evidence="1" type="ORF">DP107_03415</name>
</gene>